<name>A0AAN8TKB1_SOLBU</name>
<accession>A0AAN8TKB1</accession>
<comment type="caution">
    <text evidence="1">The sequence shown here is derived from an EMBL/GenBank/DDBJ whole genome shotgun (WGS) entry which is preliminary data.</text>
</comment>
<proteinExistence type="predicted"/>
<evidence type="ECO:0000313" key="1">
    <source>
        <dbReference type="EMBL" id="KAK6788224.1"/>
    </source>
</evidence>
<sequence>MVTWCKSYRGWAHFSDDLPQSPLVISTLRVSFYIPPVLPSLLIVQLLFFIVEEEAYEEIEEEAPKDEAEI</sequence>
<dbReference type="EMBL" id="JBANQN010000006">
    <property type="protein sequence ID" value="KAK6788224.1"/>
    <property type="molecule type" value="Genomic_DNA"/>
</dbReference>
<keyword evidence="2" id="KW-1185">Reference proteome</keyword>
<reference evidence="1 2" key="1">
    <citation type="submission" date="2024-02" db="EMBL/GenBank/DDBJ databases">
        <title>de novo genome assembly of Solanum bulbocastanum strain 11H21.</title>
        <authorList>
            <person name="Hosaka A.J."/>
        </authorList>
    </citation>
    <scope>NUCLEOTIDE SEQUENCE [LARGE SCALE GENOMIC DNA]</scope>
    <source>
        <tissue evidence="1">Young leaves</tissue>
    </source>
</reference>
<protein>
    <submittedName>
        <fullName evidence="1">Uncharacterized protein</fullName>
    </submittedName>
</protein>
<dbReference type="Proteomes" id="UP001371456">
    <property type="component" value="Unassembled WGS sequence"/>
</dbReference>
<evidence type="ECO:0000313" key="2">
    <source>
        <dbReference type="Proteomes" id="UP001371456"/>
    </source>
</evidence>
<organism evidence="1 2">
    <name type="scientific">Solanum bulbocastanum</name>
    <name type="common">Wild potato</name>
    <dbReference type="NCBI Taxonomy" id="147425"/>
    <lineage>
        <taxon>Eukaryota</taxon>
        <taxon>Viridiplantae</taxon>
        <taxon>Streptophyta</taxon>
        <taxon>Embryophyta</taxon>
        <taxon>Tracheophyta</taxon>
        <taxon>Spermatophyta</taxon>
        <taxon>Magnoliopsida</taxon>
        <taxon>eudicotyledons</taxon>
        <taxon>Gunneridae</taxon>
        <taxon>Pentapetalae</taxon>
        <taxon>asterids</taxon>
        <taxon>lamiids</taxon>
        <taxon>Solanales</taxon>
        <taxon>Solanaceae</taxon>
        <taxon>Solanoideae</taxon>
        <taxon>Solaneae</taxon>
        <taxon>Solanum</taxon>
    </lineage>
</organism>
<gene>
    <name evidence="1" type="ORF">RDI58_016749</name>
</gene>
<dbReference type="AlphaFoldDB" id="A0AAN8TKB1"/>